<evidence type="ECO:0000256" key="1">
    <source>
        <dbReference type="SAM" id="MobiDB-lite"/>
    </source>
</evidence>
<feature type="compositionally biased region" description="Polar residues" evidence="1">
    <location>
        <begin position="114"/>
        <end position="123"/>
    </location>
</feature>
<name>A0A9P6ULZ5_9FUNG</name>
<dbReference type="PANTHER" id="PTHR24114:SF2">
    <property type="entry name" value="F-BOX DOMAIN-CONTAINING PROTEIN-RELATED"/>
    <property type="match status" value="1"/>
</dbReference>
<evidence type="ECO:0000313" key="3">
    <source>
        <dbReference type="Proteomes" id="UP000738325"/>
    </source>
</evidence>
<evidence type="ECO:0000313" key="2">
    <source>
        <dbReference type="EMBL" id="KAG0312257.1"/>
    </source>
</evidence>
<dbReference type="InterPro" id="IPR032675">
    <property type="entry name" value="LRR_dom_sf"/>
</dbReference>
<gene>
    <name evidence="2" type="ORF">BGZ99_009609</name>
</gene>
<dbReference type="SUPFAM" id="SSF52047">
    <property type="entry name" value="RNI-like"/>
    <property type="match status" value="2"/>
</dbReference>
<protein>
    <submittedName>
        <fullName evidence="2">Uncharacterized protein</fullName>
    </submittedName>
</protein>
<dbReference type="PANTHER" id="PTHR24114">
    <property type="entry name" value="LEUCINE RICH REPEAT FAMILY PROTEIN"/>
    <property type="match status" value="1"/>
</dbReference>
<feature type="compositionally biased region" description="Low complexity" evidence="1">
    <location>
        <begin position="96"/>
        <end position="107"/>
    </location>
</feature>
<dbReference type="AlphaFoldDB" id="A0A9P6ULZ5"/>
<dbReference type="InterPro" id="IPR052394">
    <property type="entry name" value="LRR-containing"/>
</dbReference>
<dbReference type="SMART" id="SM00368">
    <property type="entry name" value="LRR_RI"/>
    <property type="match status" value="6"/>
</dbReference>
<sequence length="1047" mass="116199">MLQEYQDVQLNNVVKKVRVRDGSDGRPYILLGDIIDAFCYFGERLELDGNPVPFLENEHRERQVFTLCHREAANIDTLAAYSDKVLTFVQSPAVNPALPSPSSLATPNAPPPTRNSSPYLSSQGFPSPDLKELMIAVSNLASKVDGVKSDIHSLDSRIDRVEGHVQATDLKMSEVLDSQKNVAGMQREVLNKMDVVLSRTEALLTQTFELHEYTSPRLFIVLPEVVYQGLNPALILSRYSHVKFRLYFLCECGTHTSPTGPHHLNHIHVARHEGYEITRPTEFFRKYGPHVLNLLQWLQFGAKLASGIIPPLSVISAIDLPDHFKDDLDQKVTTCIRYLTAYQNSLDFNVPGMDNGGGAMNTVNKEQLAMMAGDTGSSAVSQPTVVQVEGADLRRLGSFLKRKDQDRAYGNLFRTVDNAGHVKWICLDHYKSTYHQRQDRELENEVSLNHGEYDKRLGIITVVLASSEAISAFMGSMARAGAFNELDVHLRHYTYQDLKTLGDSLSKTNVSKLTLTCHEYREMASMGKKKLPALLKIMAAGKVCYFHFKHIKDLIPARNVTIPKELPTVRSLELTGISLKDGHETLGTILHACMNLTVLRLTDVALKPSRLSSLIKGLNSCLKLTTLSLYNCELPKECAAPIAAFLETRQSLIELDLSQNLFEDAGCCYIIEATAARLEKLSLSYAGFGDESAMALERIISGERLRCLDVSDSIEELGNEATESMVRLMDRLHSVALARMLSDPSQPCLELTTLKVELPAITLAGAQMLSNALRTDCQDAKVSLSGSKLFQQVVPAPTALATLFMGFSSRLTTLKLKDTGMNDHLALVLCETLQALEPACRLEYLDLSENRLTPAGGAGVLQSLHKNTTLKTLRMESHSFGDLGSMGLAVQLFLEANRTLVRLSVSHVSLCELTRGLIGNKADAKSGIALKAMEVQYVDGQADDILAFGDFLSSSQNTLLRLVIKHARVCDEDRSLEHLCQHLKQNQTLIELEWDYDHGYEADSYVLQRYLDRNREQWRKNVGANAQDLVLAGVDPWTARAICRGAE</sequence>
<dbReference type="EMBL" id="JAAAIP010000829">
    <property type="protein sequence ID" value="KAG0312257.1"/>
    <property type="molecule type" value="Genomic_DNA"/>
</dbReference>
<proteinExistence type="predicted"/>
<comment type="caution">
    <text evidence="2">The sequence shown here is derived from an EMBL/GenBank/DDBJ whole genome shotgun (WGS) entry which is preliminary data.</text>
</comment>
<reference evidence="2" key="1">
    <citation type="journal article" date="2020" name="Fungal Divers.">
        <title>Resolving the Mortierellaceae phylogeny through synthesis of multi-gene phylogenetics and phylogenomics.</title>
        <authorList>
            <person name="Vandepol N."/>
            <person name="Liber J."/>
            <person name="Desiro A."/>
            <person name="Na H."/>
            <person name="Kennedy M."/>
            <person name="Barry K."/>
            <person name="Grigoriev I.V."/>
            <person name="Miller A.N."/>
            <person name="O'Donnell K."/>
            <person name="Stajich J.E."/>
            <person name="Bonito G."/>
        </authorList>
    </citation>
    <scope>NUCLEOTIDE SEQUENCE</scope>
    <source>
        <strain evidence="2">REB-010B</strain>
    </source>
</reference>
<feature type="region of interest" description="Disordered" evidence="1">
    <location>
        <begin position="96"/>
        <end position="123"/>
    </location>
</feature>
<organism evidence="2 3">
    <name type="scientific">Dissophora globulifera</name>
    <dbReference type="NCBI Taxonomy" id="979702"/>
    <lineage>
        <taxon>Eukaryota</taxon>
        <taxon>Fungi</taxon>
        <taxon>Fungi incertae sedis</taxon>
        <taxon>Mucoromycota</taxon>
        <taxon>Mortierellomycotina</taxon>
        <taxon>Mortierellomycetes</taxon>
        <taxon>Mortierellales</taxon>
        <taxon>Mortierellaceae</taxon>
        <taxon>Dissophora</taxon>
    </lineage>
</organism>
<keyword evidence="3" id="KW-1185">Reference proteome</keyword>
<dbReference type="OrthoDB" id="120976at2759"/>
<dbReference type="Proteomes" id="UP000738325">
    <property type="component" value="Unassembled WGS sequence"/>
</dbReference>
<dbReference type="Gene3D" id="3.80.10.10">
    <property type="entry name" value="Ribonuclease Inhibitor"/>
    <property type="match status" value="2"/>
</dbReference>
<accession>A0A9P6ULZ5</accession>